<evidence type="ECO:0000313" key="3">
    <source>
        <dbReference type="Proteomes" id="UP000440978"/>
    </source>
</evidence>
<evidence type="ECO:0000313" key="2">
    <source>
        <dbReference type="EMBL" id="MTT31739.1"/>
    </source>
</evidence>
<keyword evidence="1" id="KW-0812">Transmembrane</keyword>
<dbReference type="Proteomes" id="UP000440978">
    <property type="component" value="Unassembled WGS sequence"/>
</dbReference>
<comment type="caution">
    <text evidence="2">The sequence shown here is derived from an EMBL/GenBank/DDBJ whole genome shotgun (WGS) entry which is preliminary data.</text>
</comment>
<dbReference type="AlphaFoldDB" id="A0A6N8CNM7"/>
<proteinExistence type="predicted"/>
<evidence type="ECO:0000256" key="1">
    <source>
        <dbReference type="SAM" id="Phobius"/>
    </source>
</evidence>
<dbReference type="RefSeq" id="WP_155218049.1">
    <property type="nucleotide sequence ID" value="NZ_WNHB01000008.1"/>
</dbReference>
<gene>
    <name evidence="2" type="ORF">GMB86_06895</name>
</gene>
<feature type="transmembrane region" description="Helical" evidence="1">
    <location>
        <begin position="34"/>
        <end position="55"/>
    </location>
</feature>
<dbReference type="EMBL" id="WNHB01000008">
    <property type="protein sequence ID" value="MTT31739.1"/>
    <property type="molecule type" value="Genomic_DNA"/>
</dbReference>
<name>A0A6N8CNM7_9BACI</name>
<keyword evidence="1" id="KW-0472">Membrane</keyword>
<reference evidence="2 3" key="1">
    <citation type="submission" date="2019-11" db="EMBL/GenBank/DDBJ databases">
        <title>Terrilactibacillus tamarindus sp. nov. BCM23-1 isolated from bark of Tamarindus indica.</title>
        <authorList>
            <person name="Kingkaew E."/>
            <person name="Tanasupawat S."/>
        </authorList>
    </citation>
    <scope>NUCLEOTIDE SEQUENCE [LARGE SCALE GENOMIC DNA]</scope>
    <source>
        <strain evidence="2 3">BCM23-1</strain>
    </source>
</reference>
<keyword evidence="3" id="KW-1185">Reference proteome</keyword>
<accession>A0A6N8CNM7</accession>
<dbReference type="OrthoDB" id="2456214at2"/>
<organism evidence="2 3">
    <name type="scientific">Terrilactibacillus tamarindi</name>
    <dbReference type="NCBI Taxonomy" id="2599694"/>
    <lineage>
        <taxon>Bacteria</taxon>
        <taxon>Bacillati</taxon>
        <taxon>Bacillota</taxon>
        <taxon>Bacilli</taxon>
        <taxon>Bacillales</taxon>
        <taxon>Bacillaceae</taxon>
        <taxon>Terrilactibacillus</taxon>
    </lineage>
</organism>
<protein>
    <submittedName>
        <fullName evidence="2">Uncharacterized protein</fullName>
    </submittedName>
</protein>
<sequence length="60" mass="6899">MFKKFQFPTAFKKLREGLEIIVAPLAVFQLIRTIFLPTTFDVVILAILALVYIALLKKVF</sequence>
<keyword evidence="1" id="KW-1133">Transmembrane helix</keyword>